<comment type="similarity">
    <text evidence="1">Belongs to the bacterial solute-binding protein 3 family.</text>
</comment>
<protein>
    <submittedName>
        <fullName evidence="7">Amino acid ABC transporter substrate-binding protein</fullName>
    </submittedName>
</protein>
<gene>
    <name evidence="7" type="ORF">NCCP691_28930</name>
</gene>
<proteinExistence type="inferred from homology"/>
<feature type="domain" description="Ionotropic glutamate receptor C-terminal" evidence="6">
    <location>
        <begin position="42"/>
        <end position="268"/>
    </location>
</feature>
<feature type="signal peptide" evidence="4">
    <location>
        <begin position="1"/>
        <end position="25"/>
    </location>
</feature>
<accession>A0ABQ4Q837</accession>
<keyword evidence="2" id="KW-0813">Transport</keyword>
<evidence type="ECO:0000259" key="6">
    <source>
        <dbReference type="SMART" id="SM00079"/>
    </source>
</evidence>
<reference evidence="7 8" key="1">
    <citation type="journal article" date="2022" name="Int. J. Syst. Evol. Microbiol.">
        <title>Noviherbaspirillum aridicola sp. nov., isolated from an arid soil in Pakistan.</title>
        <authorList>
            <person name="Khan I.U."/>
            <person name="Saqib M."/>
            <person name="Amin A."/>
            <person name="Hussain F."/>
            <person name="Li L."/>
            <person name="Liu Y.H."/>
            <person name="Fang B.Z."/>
            <person name="Ahmed I."/>
            <person name="Li W.J."/>
        </authorList>
    </citation>
    <scope>NUCLEOTIDE SEQUENCE [LARGE SCALE GENOMIC DNA]</scope>
    <source>
        <strain evidence="7 8">NCCP-691</strain>
    </source>
</reference>
<keyword evidence="3 4" id="KW-0732">Signal</keyword>
<dbReference type="PANTHER" id="PTHR30085:SF2">
    <property type="entry name" value="GLUTAMATE_ASPARTATE IMPORT SOLUTE-BINDING PROTEIN"/>
    <property type="match status" value="1"/>
</dbReference>
<dbReference type="SUPFAM" id="SSF53850">
    <property type="entry name" value="Periplasmic binding protein-like II"/>
    <property type="match status" value="1"/>
</dbReference>
<evidence type="ECO:0000256" key="2">
    <source>
        <dbReference type="ARBA" id="ARBA00022448"/>
    </source>
</evidence>
<dbReference type="EMBL" id="BPMK01000013">
    <property type="protein sequence ID" value="GIZ52879.1"/>
    <property type="molecule type" value="Genomic_DNA"/>
</dbReference>
<name>A0ABQ4Q837_9BURK</name>
<dbReference type="Gene3D" id="3.40.190.10">
    <property type="entry name" value="Periplasmic binding protein-like II"/>
    <property type="match status" value="2"/>
</dbReference>
<feature type="chain" id="PRO_5045119253" evidence="4">
    <location>
        <begin position="26"/>
        <end position="298"/>
    </location>
</feature>
<dbReference type="CDD" id="cd13688">
    <property type="entry name" value="PBP2_GltI_DEBP"/>
    <property type="match status" value="1"/>
</dbReference>
<sequence>MHTKPGRLAIACLAALCATALPAQAADTLDKIRASRAITIAHREASLPFSYFDDNRKPIGYAVELCQKIAEAVRRELKLPQLEIRYLPVTPSTRIEAIATGKADLECGSTTNNAERRKQVAFTIPHFVAAARMVVRTDSGIRNWSDLRGKRVVTTKGTTTVKLLNERDKVRALNLQLVEGADHNNSFAMVEKGEAAAFPMDDVLLFGLRAAAANPQDFSVIGDPLSAEPYAIMLPKDDPAFKAVVDREMSRLINDGEIYKLYDKWFTSPIPPRGQNMNMRMGHLLRDTFRFPTDKVGD</sequence>
<evidence type="ECO:0000313" key="8">
    <source>
        <dbReference type="Proteomes" id="UP000887222"/>
    </source>
</evidence>
<keyword evidence="8" id="KW-1185">Reference proteome</keyword>
<dbReference type="PANTHER" id="PTHR30085">
    <property type="entry name" value="AMINO ACID ABC TRANSPORTER PERMEASE"/>
    <property type="match status" value="1"/>
</dbReference>
<dbReference type="InterPro" id="IPR001638">
    <property type="entry name" value="Solute-binding_3/MltF_N"/>
</dbReference>
<evidence type="ECO:0000256" key="3">
    <source>
        <dbReference type="ARBA" id="ARBA00022729"/>
    </source>
</evidence>
<feature type="domain" description="Solute-binding protein family 3/N-terminal" evidence="5">
    <location>
        <begin position="37"/>
        <end position="269"/>
    </location>
</feature>
<dbReference type="RefSeq" id="WP_220809308.1">
    <property type="nucleotide sequence ID" value="NZ_BPMK01000013.1"/>
</dbReference>
<dbReference type="SMART" id="SM00079">
    <property type="entry name" value="PBPe"/>
    <property type="match status" value="1"/>
</dbReference>
<dbReference type="Pfam" id="PF00497">
    <property type="entry name" value="SBP_bac_3"/>
    <property type="match status" value="1"/>
</dbReference>
<dbReference type="SMART" id="SM00062">
    <property type="entry name" value="PBPb"/>
    <property type="match status" value="1"/>
</dbReference>
<evidence type="ECO:0000256" key="4">
    <source>
        <dbReference type="SAM" id="SignalP"/>
    </source>
</evidence>
<evidence type="ECO:0000259" key="5">
    <source>
        <dbReference type="SMART" id="SM00062"/>
    </source>
</evidence>
<dbReference type="Proteomes" id="UP000887222">
    <property type="component" value="Unassembled WGS sequence"/>
</dbReference>
<organism evidence="7 8">
    <name type="scientific">Noviherbaspirillum aridicola</name>
    <dbReference type="NCBI Taxonomy" id="2849687"/>
    <lineage>
        <taxon>Bacteria</taxon>
        <taxon>Pseudomonadati</taxon>
        <taxon>Pseudomonadota</taxon>
        <taxon>Betaproteobacteria</taxon>
        <taxon>Burkholderiales</taxon>
        <taxon>Oxalobacteraceae</taxon>
        <taxon>Noviherbaspirillum</taxon>
    </lineage>
</organism>
<dbReference type="InterPro" id="IPR001320">
    <property type="entry name" value="Iontro_rcpt_C"/>
</dbReference>
<dbReference type="InterPro" id="IPR051455">
    <property type="entry name" value="Bact_solute-bind_prot3"/>
</dbReference>
<evidence type="ECO:0000313" key="7">
    <source>
        <dbReference type="EMBL" id="GIZ52879.1"/>
    </source>
</evidence>
<evidence type="ECO:0000256" key="1">
    <source>
        <dbReference type="ARBA" id="ARBA00010333"/>
    </source>
</evidence>
<comment type="caution">
    <text evidence="7">The sequence shown here is derived from an EMBL/GenBank/DDBJ whole genome shotgun (WGS) entry which is preliminary data.</text>
</comment>